<evidence type="ECO:0000256" key="9">
    <source>
        <dbReference type="ARBA" id="ARBA00045547"/>
    </source>
</evidence>
<comment type="subcellular location">
    <subcellularLocation>
        <location evidence="1 13">Nucleus</location>
    </subcellularLocation>
</comment>
<evidence type="ECO:0000256" key="8">
    <source>
        <dbReference type="ARBA" id="ARBA00023242"/>
    </source>
</evidence>
<evidence type="ECO:0000256" key="7">
    <source>
        <dbReference type="ARBA" id="ARBA00022912"/>
    </source>
</evidence>
<feature type="domain" description="RTR1-type" evidence="15">
    <location>
        <begin position="59"/>
        <end position="142"/>
    </location>
</feature>
<comment type="subunit">
    <text evidence="13">Associates with the RNA polymerase II complex.</text>
</comment>
<evidence type="ECO:0000313" key="16">
    <source>
        <dbReference type="Proteomes" id="UP000515156"/>
    </source>
</evidence>
<proteinExistence type="inferred from homology"/>
<comment type="similarity">
    <text evidence="2 12 13">Belongs to the RPAP2 family.</text>
</comment>
<organism evidence="16 17">
    <name type="scientific">Microcaecilia unicolor</name>
    <dbReference type="NCBI Taxonomy" id="1415580"/>
    <lineage>
        <taxon>Eukaryota</taxon>
        <taxon>Metazoa</taxon>
        <taxon>Chordata</taxon>
        <taxon>Craniata</taxon>
        <taxon>Vertebrata</taxon>
        <taxon>Euteleostomi</taxon>
        <taxon>Amphibia</taxon>
        <taxon>Gymnophiona</taxon>
        <taxon>Siphonopidae</taxon>
        <taxon>Microcaecilia</taxon>
    </lineage>
</organism>
<evidence type="ECO:0000256" key="14">
    <source>
        <dbReference type="SAM" id="MobiDB-lite"/>
    </source>
</evidence>
<dbReference type="OrthoDB" id="2590500at2759"/>
<protein>
    <recommendedName>
        <fullName evidence="13">RNA polymerase II subunit B1 CTD phosphatase RPAP2 homolog</fullName>
        <ecNumber evidence="13">3.1.3.16</ecNumber>
    </recommendedName>
</protein>
<evidence type="ECO:0000256" key="4">
    <source>
        <dbReference type="ARBA" id="ARBA00022771"/>
    </source>
</evidence>
<accession>A0A6P7Y8B1</accession>
<feature type="region of interest" description="Disordered" evidence="14">
    <location>
        <begin position="148"/>
        <end position="246"/>
    </location>
</feature>
<dbReference type="InterPro" id="IPR039693">
    <property type="entry name" value="Rtr1/RPAP2"/>
</dbReference>
<evidence type="ECO:0000256" key="6">
    <source>
        <dbReference type="ARBA" id="ARBA00022833"/>
    </source>
</evidence>
<dbReference type="EC" id="3.1.3.16" evidence="13"/>
<dbReference type="CTD" id="79871"/>
<evidence type="ECO:0000256" key="1">
    <source>
        <dbReference type="ARBA" id="ARBA00004123"/>
    </source>
</evidence>
<dbReference type="InParanoid" id="A0A6P7Y8B1"/>
<evidence type="ECO:0000256" key="3">
    <source>
        <dbReference type="ARBA" id="ARBA00022723"/>
    </source>
</evidence>
<evidence type="ECO:0000256" key="12">
    <source>
        <dbReference type="PROSITE-ProRule" id="PRU00812"/>
    </source>
</evidence>
<dbReference type="KEGG" id="muo:115471639"/>
<feature type="compositionally biased region" description="Basic and acidic residues" evidence="14">
    <location>
        <begin position="234"/>
        <end position="246"/>
    </location>
</feature>
<dbReference type="GO" id="GO:0005634">
    <property type="term" value="C:nucleus"/>
    <property type="evidence" value="ECO:0007669"/>
    <property type="project" value="UniProtKB-SubCell"/>
</dbReference>
<dbReference type="Gene3D" id="1.25.40.820">
    <property type="match status" value="1"/>
</dbReference>
<keyword evidence="7 13" id="KW-0904">Protein phosphatase</keyword>
<dbReference type="GeneID" id="115471639"/>
<dbReference type="FunCoup" id="A0A6P7Y8B1">
    <property type="interactions" value="3629"/>
</dbReference>
<dbReference type="GO" id="GO:0005737">
    <property type="term" value="C:cytoplasm"/>
    <property type="evidence" value="ECO:0007669"/>
    <property type="project" value="TreeGrafter"/>
</dbReference>
<dbReference type="GO" id="GO:0043175">
    <property type="term" value="F:RNA polymerase core enzyme binding"/>
    <property type="evidence" value="ECO:0007669"/>
    <property type="project" value="UniProtKB-UniRule"/>
</dbReference>
<dbReference type="PANTHER" id="PTHR14732">
    <property type="entry name" value="RNA POLYMERASE II SUBUNIT B1 CTD PHOSPHATASE RPAP2-RELATED"/>
    <property type="match status" value="1"/>
</dbReference>
<comment type="catalytic activity">
    <reaction evidence="11 13">
        <text>O-phospho-L-threonyl-[protein] + H2O = L-threonyl-[protein] + phosphate</text>
        <dbReference type="Rhea" id="RHEA:47004"/>
        <dbReference type="Rhea" id="RHEA-COMP:11060"/>
        <dbReference type="Rhea" id="RHEA-COMP:11605"/>
        <dbReference type="ChEBI" id="CHEBI:15377"/>
        <dbReference type="ChEBI" id="CHEBI:30013"/>
        <dbReference type="ChEBI" id="CHEBI:43474"/>
        <dbReference type="ChEBI" id="CHEBI:61977"/>
        <dbReference type="EC" id="3.1.3.16"/>
    </reaction>
</comment>
<keyword evidence="8 13" id="KW-0539">Nucleus</keyword>
<evidence type="ECO:0000256" key="10">
    <source>
        <dbReference type="ARBA" id="ARBA00047761"/>
    </source>
</evidence>
<gene>
    <name evidence="17" type="primary">RPAP2</name>
</gene>
<evidence type="ECO:0000259" key="15">
    <source>
        <dbReference type="PROSITE" id="PS51479"/>
    </source>
</evidence>
<dbReference type="InterPro" id="IPR038534">
    <property type="entry name" value="Rtr1/RPAP2_sf"/>
</dbReference>
<keyword evidence="6 13" id="KW-0862">Zinc</keyword>
<comment type="function">
    <text evidence="9">Protein phosphatase that displays CTD phosphatase activity and regulates transcription of snRNA genes. Recognizes and binds phosphorylated 'Ser-7' of the C-terminal heptapeptide repeat domain (CTD) of the largest RNA polymerase II subunit POLR2A, and mediates dephosphorylation of 'Ser-5' of the CTD, thereby promoting transcription of snRNA genes. Downstream of EIF2AK3/PERK, dephosphorylates ERN1, a sensor for the endoplasmic reticulum unfolded protein response (UPR), to abort failed ER-stress adaptation and trigger apoptosis.</text>
</comment>
<keyword evidence="16" id="KW-1185">Reference proteome</keyword>
<name>A0A6P7Y8B1_9AMPH</name>
<feature type="region of interest" description="Disordered" evidence="14">
    <location>
        <begin position="1"/>
        <end position="20"/>
    </location>
</feature>
<keyword evidence="5 13" id="KW-0378">Hydrolase</keyword>
<dbReference type="PROSITE" id="PS51479">
    <property type="entry name" value="ZF_RTR1"/>
    <property type="match status" value="1"/>
</dbReference>
<dbReference type="RefSeq" id="XP_030061238.1">
    <property type="nucleotide sequence ID" value="XM_030205378.1"/>
</dbReference>
<evidence type="ECO:0000256" key="13">
    <source>
        <dbReference type="RuleBase" id="RU367080"/>
    </source>
</evidence>
<evidence type="ECO:0000256" key="11">
    <source>
        <dbReference type="ARBA" id="ARBA00048336"/>
    </source>
</evidence>
<sequence>MQMEEKGRKHTRPLKSEDEHNRRAALELAIRKKIELEKKALQIVERLMEEDVTEEFLLGCGRFITPAHYKDTVDERFIIKLCGYPLCQNKLEKVPKQKYKISTKTNKVYDITERKCFCSNFCYRASKYFEAQIPPSLLWMREEERPPDFKLLKPGQSGHSGEEIKLYEKPVMPSDIENPRMLTSHLKSSSSASESDNDSDSEQKFVSTMLTGKRSRALSLKKQPPKTGLPSEKSTSETKATDKGQKHIMLEITEELSKCRVDDKDKMNSTSVSFQTEELCAPGTDLTPSKLQVPEESGSQITSRGVSKRGAEHLRRMLSSSKQPLKSDDAVSVHSPIKENMLEALIKTFTEWKTDKTMEFLYGPQCTTIRASSSEKEELDADDLPLETLDIVRQKSHNSLNESLPFRQDGTADKPLPGFERLKEDTATLSLSVKEFYKGVYKDRDGKQDDPVLPLVDSSAQHQIRKRIVLDKLKKVLPSILVPLQITYNEVYTELNNLIKTFRLTNKNIYHKNPEWSLIAIVLLSILSPRISHDKDSQKNPLYTQFISTFLEELHFRNEDLETLINVFAGNSAVE</sequence>
<evidence type="ECO:0000256" key="2">
    <source>
        <dbReference type="ARBA" id="ARBA00005676"/>
    </source>
</evidence>
<dbReference type="Proteomes" id="UP000515156">
    <property type="component" value="Chromosome 6"/>
</dbReference>
<dbReference type="GO" id="GO:0008270">
    <property type="term" value="F:zinc ion binding"/>
    <property type="evidence" value="ECO:0007669"/>
    <property type="project" value="UniProtKB-KW"/>
</dbReference>
<dbReference type="AlphaFoldDB" id="A0A6P7Y8B1"/>
<keyword evidence="4 13" id="KW-0863">Zinc-finger</keyword>
<evidence type="ECO:0000313" key="17">
    <source>
        <dbReference type="RefSeq" id="XP_030061238.1"/>
    </source>
</evidence>
<dbReference type="PANTHER" id="PTHR14732:SF0">
    <property type="entry name" value="RNA POLYMERASE II SUBUNIT B1 CTD PHOSPHATASE RPAP2-RELATED"/>
    <property type="match status" value="1"/>
</dbReference>
<dbReference type="Pfam" id="PF04181">
    <property type="entry name" value="RPAP2_Rtr1"/>
    <property type="match status" value="1"/>
</dbReference>
<comment type="catalytic activity">
    <reaction evidence="10 13">
        <text>O-phospho-L-seryl-[protein] + H2O = L-seryl-[protein] + phosphate</text>
        <dbReference type="Rhea" id="RHEA:20629"/>
        <dbReference type="Rhea" id="RHEA-COMP:9863"/>
        <dbReference type="Rhea" id="RHEA-COMP:11604"/>
        <dbReference type="ChEBI" id="CHEBI:15377"/>
        <dbReference type="ChEBI" id="CHEBI:29999"/>
        <dbReference type="ChEBI" id="CHEBI:43474"/>
        <dbReference type="ChEBI" id="CHEBI:83421"/>
        <dbReference type="EC" id="3.1.3.16"/>
    </reaction>
</comment>
<dbReference type="InterPro" id="IPR007308">
    <property type="entry name" value="Rtr1/RPAP2_dom"/>
</dbReference>
<evidence type="ECO:0000256" key="5">
    <source>
        <dbReference type="ARBA" id="ARBA00022801"/>
    </source>
</evidence>
<keyword evidence="3 13" id="KW-0479">Metal-binding</keyword>
<feature type="region of interest" description="Disordered" evidence="14">
    <location>
        <begin position="281"/>
        <end position="311"/>
    </location>
</feature>
<reference evidence="17" key="1">
    <citation type="submission" date="2025-08" db="UniProtKB">
        <authorList>
            <consortium name="RefSeq"/>
        </authorList>
    </citation>
    <scope>IDENTIFICATION</scope>
</reference>
<dbReference type="GO" id="GO:0008420">
    <property type="term" value="F:RNA polymerase II CTD heptapeptide repeat phosphatase activity"/>
    <property type="evidence" value="ECO:0007669"/>
    <property type="project" value="UniProtKB-UniRule"/>
</dbReference>